<dbReference type="AlphaFoldDB" id="A0A9D7K3J7"/>
<dbReference type="EMBL" id="JADJUC010000015">
    <property type="protein sequence ID" value="MBK8524814.1"/>
    <property type="molecule type" value="Genomic_DNA"/>
</dbReference>
<evidence type="ECO:0000313" key="2">
    <source>
        <dbReference type="Proteomes" id="UP000886689"/>
    </source>
</evidence>
<name>A0A9D7K3J7_9PROT</name>
<comment type="caution">
    <text evidence="1">The sequence shown here is derived from an EMBL/GenBank/DDBJ whole genome shotgun (WGS) entry which is preliminary data.</text>
</comment>
<gene>
    <name evidence="1" type="ORF">IPL58_12470</name>
</gene>
<dbReference type="Proteomes" id="UP000886689">
    <property type="component" value="Unassembled WGS sequence"/>
</dbReference>
<sequence length="86" mass="10009">MLTWTDCVELSELTEEEIDAIAQHEHIPEMIALEMGNYLVHTHTGEKRVKAMIRDDIRLAEEEGKTDRVAMLKLVLKHYLEHHACK</sequence>
<evidence type="ECO:0000313" key="1">
    <source>
        <dbReference type="EMBL" id="MBK8524814.1"/>
    </source>
</evidence>
<reference evidence="1" key="1">
    <citation type="submission" date="2020-10" db="EMBL/GenBank/DDBJ databases">
        <title>Connecting structure to function with the recovery of over 1000 high-quality activated sludge metagenome-assembled genomes encoding full-length rRNA genes using long-read sequencing.</title>
        <authorList>
            <person name="Singleton C.M."/>
            <person name="Petriglieri F."/>
            <person name="Kristensen J.M."/>
            <person name="Kirkegaard R.H."/>
            <person name="Michaelsen T.Y."/>
            <person name="Andersen M.H."/>
            <person name="Karst S.M."/>
            <person name="Dueholm M.S."/>
            <person name="Nielsen P.H."/>
            <person name="Albertsen M."/>
        </authorList>
    </citation>
    <scope>NUCLEOTIDE SEQUENCE</scope>
    <source>
        <strain evidence="1">Hirt_18-Q3-R61-65_BATAC.395</strain>
    </source>
</reference>
<protein>
    <submittedName>
        <fullName evidence="1">Uncharacterized protein</fullName>
    </submittedName>
</protein>
<organism evidence="1 2">
    <name type="scientific">Candidatus Proximibacter danicus</name>
    <dbReference type="NCBI Taxonomy" id="2954365"/>
    <lineage>
        <taxon>Bacteria</taxon>
        <taxon>Pseudomonadati</taxon>
        <taxon>Pseudomonadota</taxon>
        <taxon>Betaproteobacteria</taxon>
        <taxon>Candidatus Proximibacter</taxon>
    </lineage>
</organism>
<accession>A0A9D7K3J7</accession>
<proteinExistence type="predicted"/>